<gene>
    <name evidence="3" type="ORF">IE077_002051</name>
</gene>
<dbReference type="InterPro" id="IPR036397">
    <property type="entry name" value="RNaseH_sf"/>
</dbReference>
<accession>A0ABQ7JG15</accession>
<evidence type="ECO:0000313" key="4">
    <source>
        <dbReference type="Proteomes" id="UP000823046"/>
    </source>
</evidence>
<dbReference type="Gene3D" id="3.30.420.10">
    <property type="entry name" value="Ribonuclease H-like superfamily/Ribonuclease H"/>
    <property type="match status" value="2"/>
</dbReference>
<sequence>MMKMALFPFFSLSKALLFRQILPSAVIGRGTLKFRVHGGQRLYEFIPALCAEGKAQEIVGNLLFRCLDALRDHTNNRTELLKEFSNEIHETLECLFSPSPFSIPNKEMFFAILNADVVKIVSPKLKKVDSESVRMLFEDIFHQFFIQHSKMKSSVSINSLFHAVGASQFLSVLVLIDSSSKLRAHIATETFSTIFYQYLYGNKPNLFLAIQMAAFFAIEENTTLDTPLAGSSFTLKTVLKVVSEKCSEHLLDYFMKCLPQRELRDQVVLSFESRNFHTGLLHDEWGYAVTRKYALLSLQEKVLSESNVASGESVVKMSPNFTKLLRKPLIHPALLEVNEVNSPWKHSDLLARPVDWQKESGLLTLYEMQLNQVAASQQHQSAATAKQEQPSKSYQLPLPARKIYWIHSSKQLSMAFSILKHYFSCLYHDFGLQKQYAATHKMEKSTIEHDNADFLENNAILDTASITINFDTESTNHAFLVVALDIEWTAPQSVSLLTIATKESIFLIDMLNSDISYRNMTLHMLTWLFKNPFIIKLMYDHPNDARQLSFFFKTDALLAGIVNCIDLREPRILQTTEEEINSIVNEKTGRVKLATELAETSFRKHSSFTENVRAGVCSDSAAPDSSISSQCLTSQKEFLTELWMKEYHIINQKKTISPYRSTTLKCRSLSHLSKTILNATLDKSLRLSNWNTRPLSIPQLEYAASDAYVLLMLEIALRNKNWYPSKIIGKTHPHHWNV</sequence>
<feature type="domain" description="3'-5' exonuclease" evidence="2">
    <location>
        <begin position="662"/>
        <end position="720"/>
    </location>
</feature>
<feature type="chain" id="PRO_5045395896" description="3'-5' exonuclease domain-containing protein" evidence="1">
    <location>
        <begin position="16"/>
        <end position="738"/>
    </location>
</feature>
<dbReference type="EMBL" id="JADAQX010000014">
    <property type="protein sequence ID" value="KAF8822911.1"/>
    <property type="molecule type" value="Genomic_DNA"/>
</dbReference>
<evidence type="ECO:0000313" key="3">
    <source>
        <dbReference type="EMBL" id="KAF8822911.1"/>
    </source>
</evidence>
<dbReference type="PANTHER" id="PTHR47765:SF2">
    <property type="entry name" value="EXONUCLEASE MUT-7 HOMOLOG"/>
    <property type="match status" value="1"/>
</dbReference>
<dbReference type="PANTHER" id="PTHR47765">
    <property type="entry name" value="3'-5' EXONUCLEASE DOMAIN-CONTAINING PROTEIN"/>
    <property type="match status" value="1"/>
</dbReference>
<evidence type="ECO:0000256" key="1">
    <source>
        <dbReference type="SAM" id="SignalP"/>
    </source>
</evidence>
<reference evidence="3 4" key="1">
    <citation type="journal article" date="2020" name="bioRxiv">
        <title>Metabolic contributions of an alphaproteobacterial endosymbiont in the apicomplexan Cardiosporidium cionae.</title>
        <authorList>
            <person name="Hunter E.S."/>
            <person name="Paight C.J."/>
            <person name="Lane C.E."/>
        </authorList>
    </citation>
    <scope>NUCLEOTIDE SEQUENCE [LARGE SCALE GENOMIC DNA]</scope>
    <source>
        <strain evidence="3">ESH_2018</strain>
    </source>
</reference>
<feature type="signal peptide" evidence="1">
    <location>
        <begin position="1"/>
        <end position="15"/>
    </location>
</feature>
<organism evidence="3 4">
    <name type="scientific">Cardiosporidium cionae</name>
    <dbReference type="NCBI Taxonomy" id="476202"/>
    <lineage>
        <taxon>Eukaryota</taxon>
        <taxon>Sar</taxon>
        <taxon>Alveolata</taxon>
        <taxon>Apicomplexa</taxon>
        <taxon>Aconoidasida</taxon>
        <taxon>Nephromycida</taxon>
        <taxon>Cardiosporidium</taxon>
    </lineage>
</organism>
<evidence type="ECO:0000259" key="2">
    <source>
        <dbReference type="Pfam" id="PF01612"/>
    </source>
</evidence>
<keyword evidence="4" id="KW-1185">Reference proteome</keyword>
<comment type="caution">
    <text evidence="3">The sequence shown here is derived from an EMBL/GenBank/DDBJ whole genome shotgun (WGS) entry which is preliminary data.</text>
</comment>
<dbReference type="SUPFAM" id="SSF53098">
    <property type="entry name" value="Ribonuclease H-like"/>
    <property type="match status" value="1"/>
</dbReference>
<dbReference type="InterPro" id="IPR002562">
    <property type="entry name" value="3'-5'_exonuclease_dom"/>
</dbReference>
<dbReference type="InterPro" id="IPR012337">
    <property type="entry name" value="RNaseH-like_sf"/>
</dbReference>
<keyword evidence="1" id="KW-0732">Signal</keyword>
<protein>
    <recommendedName>
        <fullName evidence="2">3'-5' exonuclease domain-containing protein</fullName>
    </recommendedName>
</protein>
<dbReference type="InterPro" id="IPR052408">
    <property type="entry name" value="Exonuclease_MUT-7-like"/>
</dbReference>
<dbReference type="Proteomes" id="UP000823046">
    <property type="component" value="Unassembled WGS sequence"/>
</dbReference>
<dbReference type="Pfam" id="PF01612">
    <property type="entry name" value="DNA_pol_A_exo1"/>
    <property type="match status" value="1"/>
</dbReference>
<name>A0ABQ7JG15_9APIC</name>
<proteinExistence type="predicted"/>